<feature type="binding site" evidence="15">
    <location>
        <position position="55"/>
    </location>
    <ligand>
        <name>S-adenosyl-L-methionine</name>
        <dbReference type="ChEBI" id="CHEBI:59789"/>
    </ligand>
</feature>
<keyword evidence="10 15" id="KW-0949">S-adenosyl-L-methionine</keyword>
<evidence type="ECO:0000256" key="5">
    <source>
        <dbReference type="ARBA" id="ARBA00012807"/>
    </source>
</evidence>
<evidence type="ECO:0000256" key="12">
    <source>
        <dbReference type="ARBA" id="ARBA00029736"/>
    </source>
</evidence>
<evidence type="ECO:0000256" key="4">
    <source>
        <dbReference type="ARBA" id="ARBA00011738"/>
    </source>
</evidence>
<dbReference type="AlphaFoldDB" id="A0A1F5FZZ6"/>
<dbReference type="PANTHER" id="PTHR46417:SF1">
    <property type="entry name" value="TRNA (GUANINE-N(1)-)-METHYLTRANSFERASE"/>
    <property type="match status" value="1"/>
</dbReference>
<comment type="function">
    <text evidence="1 15 16">Specifically methylates guanosine-37 in various tRNAs.</text>
</comment>
<reference evidence="19 20" key="1">
    <citation type="journal article" date="2016" name="Nat. Commun.">
        <title>Thousands of microbial genomes shed light on interconnected biogeochemical processes in an aquifer system.</title>
        <authorList>
            <person name="Anantharaman K."/>
            <person name="Brown C.T."/>
            <person name="Hug L.A."/>
            <person name="Sharon I."/>
            <person name="Castelle C.J."/>
            <person name="Probst A.J."/>
            <person name="Thomas B.C."/>
            <person name="Singh A."/>
            <person name="Wilkins M.J."/>
            <person name="Karaoz U."/>
            <person name="Brodie E.L."/>
            <person name="Williams K.H."/>
            <person name="Hubbard S.S."/>
            <person name="Banfield J.F."/>
        </authorList>
    </citation>
    <scope>NUCLEOTIDE SEQUENCE [LARGE SCALE GENOMIC DNA]</scope>
</reference>
<evidence type="ECO:0000256" key="9">
    <source>
        <dbReference type="ARBA" id="ARBA00022679"/>
    </source>
</evidence>
<dbReference type="Gene3D" id="1.10.1270.20">
    <property type="entry name" value="tRNA(m1g37)methyltransferase, domain 2"/>
    <property type="match status" value="1"/>
</dbReference>
<dbReference type="SUPFAM" id="SSF75217">
    <property type="entry name" value="alpha/beta knot"/>
    <property type="match status" value="1"/>
</dbReference>
<sequence>MVLKVDVLHRALIDVRRKTSDESAKVILLTPQGQVYKQKIAQELAKESNLILICGHYEGFDERIREYVDLEISIGDYVLTGGEIPAMMIMDSIVRLLPGVLGDDASSVDESHSEGLLEYPQYTRPEEYDGKKVPAILLGGNHPKIEKWRREQAKERTKARRPDLLITKR</sequence>
<organism evidence="19 20">
    <name type="scientific">Candidatus Collierbacteria bacterium RIFOXYD1_FULL_46_26</name>
    <dbReference type="NCBI Taxonomy" id="1817732"/>
    <lineage>
        <taxon>Bacteria</taxon>
        <taxon>Candidatus Collieribacteriota</taxon>
    </lineage>
</organism>
<dbReference type="InterPro" id="IPR016009">
    <property type="entry name" value="tRNA_MeTrfase_TRMD/TRM10"/>
</dbReference>
<evidence type="ECO:0000313" key="20">
    <source>
        <dbReference type="Proteomes" id="UP000177921"/>
    </source>
</evidence>
<evidence type="ECO:0000256" key="8">
    <source>
        <dbReference type="ARBA" id="ARBA00022603"/>
    </source>
</evidence>
<comment type="caution">
    <text evidence="19">The sequence shown here is derived from an EMBL/GenBank/DDBJ whole genome shotgun (WGS) entry which is preliminary data.</text>
</comment>
<evidence type="ECO:0000256" key="15">
    <source>
        <dbReference type="HAMAP-Rule" id="MF_00605"/>
    </source>
</evidence>
<dbReference type="GO" id="GO:0052906">
    <property type="term" value="F:tRNA (guanine(37)-N1)-methyltransferase activity"/>
    <property type="evidence" value="ECO:0007669"/>
    <property type="project" value="UniProtKB-UniRule"/>
</dbReference>
<dbReference type="HAMAP" id="MF_00605">
    <property type="entry name" value="TrmD"/>
    <property type="match status" value="1"/>
</dbReference>
<evidence type="ECO:0000256" key="1">
    <source>
        <dbReference type="ARBA" id="ARBA00002634"/>
    </source>
</evidence>
<dbReference type="EC" id="2.1.1.228" evidence="5 15"/>
<evidence type="ECO:0000256" key="2">
    <source>
        <dbReference type="ARBA" id="ARBA00004496"/>
    </source>
</evidence>
<evidence type="ECO:0000256" key="6">
    <source>
        <dbReference type="ARBA" id="ARBA00014679"/>
    </source>
</evidence>
<accession>A0A1F5FZZ6</accession>
<keyword evidence="7 15" id="KW-0963">Cytoplasm</keyword>
<dbReference type="Pfam" id="PF01746">
    <property type="entry name" value="tRNA_m1G_MT"/>
    <property type="match status" value="1"/>
</dbReference>
<evidence type="ECO:0000256" key="13">
    <source>
        <dbReference type="ARBA" id="ARBA00033392"/>
    </source>
</evidence>
<evidence type="ECO:0000256" key="16">
    <source>
        <dbReference type="RuleBase" id="RU003464"/>
    </source>
</evidence>
<evidence type="ECO:0000256" key="11">
    <source>
        <dbReference type="ARBA" id="ARBA00022694"/>
    </source>
</evidence>
<feature type="domain" description="tRNA methyltransferase TRMD/TRM10-type" evidence="18">
    <location>
        <begin position="1"/>
        <end position="165"/>
    </location>
</feature>
<dbReference type="Gene3D" id="3.40.1280.10">
    <property type="match status" value="1"/>
</dbReference>
<gene>
    <name evidence="15" type="primary">trmD</name>
    <name evidence="19" type="ORF">A2618_00040</name>
</gene>
<dbReference type="NCBIfam" id="TIGR00088">
    <property type="entry name" value="trmD"/>
    <property type="match status" value="1"/>
</dbReference>
<evidence type="ECO:0000256" key="3">
    <source>
        <dbReference type="ARBA" id="ARBA00007630"/>
    </source>
</evidence>
<dbReference type="NCBIfam" id="NF000648">
    <property type="entry name" value="PRK00026.1"/>
    <property type="match status" value="1"/>
</dbReference>
<keyword evidence="11 15" id="KW-0819">tRNA processing</keyword>
<evidence type="ECO:0000256" key="17">
    <source>
        <dbReference type="SAM" id="MobiDB-lite"/>
    </source>
</evidence>
<feature type="compositionally biased region" description="Basic and acidic residues" evidence="17">
    <location>
        <begin position="149"/>
        <end position="163"/>
    </location>
</feature>
<comment type="subunit">
    <text evidence="4 15 16">Homodimer.</text>
</comment>
<dbReference type="PANTHER" id="PTHR46417">
    <property type="entry name" value="TRNA (GUANINE-N(1)-)-METHYLTRANSFERASE"/>
    <property type="match status" value="1"/>
</dbReference>
<comment type="similarity">
    <text evidence="3 15 16">Belongs to the RNA methyltransferase TrmD family.</text>
</comment>
<dbReference type="EMBL" id="MFAR01000010">
    <property type="protein sequence ID" value="OGD85203.1"/>
    <property type="molecule type" value="Genomic_DNA"/>
</dbReference>
<name>A0A1F5FZZ6_9BACT</name>
<evidence type="ECO:0000256" key="7">
    <source>
        <dbReference type="ARBA" id="ARBA00022490"/>
    </source>
</evidence>
<keyword evidence="8 15" id="KW-0489">Methyltransferase</keyword>
<dbReference type="InterPro" id="IPR002649">
    <property type="entry name" value="tRNA_m1G_MeTrfase_TrmD"/>
</dbReference>
<dbReference type="InterPro" id="IPR029028">
    <property type="entry name" value="Alpha/beta_knot_MTases"/>
</dbReference>
<comment type="catalytic activity">
    <reaction evidence="14 15 16">
        <text>guanosine(37) in tRNA + S-adenosyl-L-methionine = N(1)-methylguanosine(37) in tRNA + S-adenosyl-L-homocysteine + H(+)</text>
        <dbReference type="Rhea" id="RHEA:36899"/>
        <dbReference type="Rhea" id="RHEA-COMP:10145"/>
        <dbReference type="Rhea" id="RHEA-COMP:10147"/>
        <dbReference type="ChEBI" id="CHEBI:15378"/>
        <dbReference type="ChEBI" id="CHEBI:57856"/>
        <dbReference type="ChEBI" id="CHEBI:59789"/>
        <dbReference type="ChEBI" id="CHEBI:73542"/>
        <dbReference type="ChEBI" id="CHEBI:74269"/>
        <dbReference type="EC" id="2.1.1.228"/>
    </reaction>
</comment>
<dbReference type="InterPro" id="IPR023148">
    <property type="entry name" value="tRNA_m1G_MeTrfase_C_sf"/>
</dbReference>
<dbReference type="InterPro" id="IPR029026">
    <property type="entry name" value="tRNA_m1G_MTases_N"/>
</dbReference>
<evidence type="ECO:0000256" key="14">
    <source>
        <dbReference type="ARBA" id="ARBA00047783"/>
    </source>
</evidence>
<evidence type="ECO:0000256" key="10">
    <source>
        <dbReference type="ARBA" id="ARBA00022691"/>
    </source>
</evidence>
<dbReference type="GO" id="GO:0002939">
    <property type="term" value="P:tRNA N1-guanine methylation"/>
    <property type="evidence" value="ECO:0007669"/>
    <property type="project" value="TreeGrafter"/>
</dbReference>
<protein>
    <recommendedName>
        <fullName evidence="6 15">tRNA (guanine-N(1)-)-methyltransferase</fullName>
        <ecNumber evidence="5 15">2.1.1.228</ecNumber>
    </recommendedName>
    <alternativeName>
        <fullName evidence="12 15">M1G-methyltransferase</fullName>
    </alternativeName>
    <alternativeName>
        <fullName evidence="13 15">tRNA [GM37] methyltransferase</fullName>
    </alternativeName>
</protein>
<evidence type="ECO:0000259" key="18">
    <source>
        <dbReference type="Pfam" id="PF01746"/>
    </source>
</evidence>
<comment type="subcellular location">
    <subcellularLocation>
        <location evidence="2 15 16">Cytoplasm</location>
    </subcellularLocation>
</comment>
<keyword evidence="9 15" id="KW-0808">Transferase</keyword>
<feature type="region of interest" description="Disordered" evidence="17">
    <location>
        <begin position="149"/>
        <end position="169"/>
    </location>
</feature>
<dbReference type="Proteomes" id="UP000177921">
    <property type="component" value="Unassembled WGS sequence"/>
</dbReference>
<feature type="binding site" evidence="15">
    <location>
        <begin position="74"/>
        <end position="79"/>
    </location>
    <ligand>
        <name>S-adenosyl-L-methionine</name>
        <dbReference type="ChEBI" id="CHEBI:59789"/>
    </ligand>
</feature>
<evidence type="ECO:0000313" key="19">
    <source>
        <dbReference type="EMBL" id="OGD85203.1"/>
    </source>
</evidence>
<proteinExistence type="inferred from homology"/>
<dbReference type="GO" id="GO:0005829">
    <property type="term" value="C:cytosol"/>
    <property type="evidence" value="ECO:0007669"/>
    <property type="project" value="TreeGrafter"/>
</dbReference>